<dbReference type="GO" id="GO:0005886">
    <property type="term" value="C:plasma membrane"/>
    <property type="evidence" value="ECO:0007669"/>
    <property type="project" value="UniProtKB-SubCell"/>
</dbReference>
<feature type="transmembrane region" description="Helical" evidence="12">
    <location>
        <begin position="248"/>
        <end position="269"/>
    </location>
</feature>
<dbReference type="GO" id="GO:0046872">
    <property type="term" value="F:metal ion binding"/>
    <property type="evidence" value="ECO:0007669"/>
    <property type="project" value="UniProtKB-KW"/>
</dbReference>
<evidence type="ECO:0000313" key="14">
    <source>
        <dbReference type="Proteomes" id="UP000640489"/>
    </source>
</evidence>
<evidence type="ECO:0000256" key="6">
    <source>
        <dbReference type="ARBA" id="ARBA00022692"/>
    </source>
</evidence>
<evidence type="ECO:0000256" key="7">
    <source>
        <dbReference type="ARBA" id="ARBA00022723"/>
    </source>
</evidence>
<evidence type="ECO:0000313" key="13">
    <source>
        <dbReference type="EMBL" id="MBF4765784.1"/>
    </source>
</evidence>
<dbReference type="PANTHER" id="PTHR43141">
    <property type="entry name" value="CYTOCHROME BD2 SUBUNIT II"/>
    <property type="match status" value="1"/>
</dbReference>
<feature type="transmembrane region" description="Helical" evidence="12">
    <location>
        <begin position="220"/>
        <end position="241"/>
    </location>
</feature>
<protein>
    <submittedName>
        <fullName evidence="13">Cytochrome d ubiquinol oxidase subunit II</fullName>
    </submittedName>
</protein>
<reference evidence="13" key="1">
    <citation type="submission" date="2020-11" db="EMBL/GenBank/DDBJ databases">
        <title>Nocardioides sp. nov., isolated from Soil of Cynanchum wilfordii Hemsley rhizosphere.</title>
        <authorList>
            <person name="Lee J.-S."/>
            <person name="Suh M.K."/>
            <person name="Kim J.-S."/>
        </authorList>
    </citation>
    <scope>NUCLEOTIDE SEQUENCE</scope>
    <source>
        <strain evidence="13">KCTC 19275</strain>
    </source>
</reference>
<dbReference type="PIRSF" id="PIRSF000267">
    <property type="entry name" value="Cyt_oxidse_sub2"/>
    <property type="match status" value="1"/>
</dbReference>
<dbReference type="GO" id="GO:0070069">
    <property type="term" value="C:cytochrome complex"/>
    <property type="evidence" value="ECO:0007669"/>
    <property type="project" value="TreeGrafter"/>
</dbReference>
<dbReference type="InterPro" id="IPR003317">
    <property type="entry name" value="Cyt-d_oxidase_su2"/>
</dbReference>
<dbReference type="Proteomes" id="UP000640489">
    <property type="component" value="Unassembled WGS sequence"/>
</dbReference>
<keyword evidence="6 12" id="KW-0812">Transmembrane</keyword>
<keyword evidence="7" id="KW-0479">Metal-binding</keyword>
<feature type="transmembrane region" description="Helical" evidence="12">
    <location>
        <begin position="195"/>
        <end position="214"/>
    </location>
</feature>
<accession>A0A930VE20</accession>
<evidence type="ECO:0000256" key="4">
    <source>
        <dbReference type="ARBA" id="ARBA00022475"/>
    </source>
</evidence>
<dbReference type="EMBL" id="JADKPN010000018">
    <property type="protein sequence ID" value="MBF4765784.1"/>
    <property type="molecule type" value="Genomic_DNA"/>
</dbReference>
<proteinExistence type="inferred from homology"/>
<keyword evidence="3" id="KW-0813">Transport</keyword>
<keyword evidence="11 12" id="KW-0472">Membrane</keyword>
<feature type="transmembrane region" description="Helical" evidence="12">
    <location>
        <begin position="115"/>
        <end position="137"/>
    </location>
</feature>
<gene>
    <name evidence="13" type="primary">cydB</name>
    <name evidence="13" type="ORF">ISU07_21845</name>
</gene>
<comment type="caution">
    <text evidence="13">The sequence shown here is derived from an EMBL/GenBank/DDBJ whole genome shotgun (WGS) entry which is preliminary data.</text>
</comment>
<feature type="transmembrane region" description="Helical" evidence="12">
    <location>
        <begin position="157"/>
        <end position="174"/>
    </location>
</feature>
<keyword evidence="14" id="KW-1185">Reference proteome</keyword>
<evidence type="ECO:0000256" key="8">
    <source>
        <dbReference type="ARBA" id="ARBA00022982"/>
    </source>
</evidence>
<evidence type="ECO:0000256" key="5">
    <source>
        <dbReference type="ARBA" id="ARBA00022617"/>
    </source>
</evidence>
<evidence type="ECO:0000256" key="9">
    <source>
        <dbReference type="ARBA" id="ARBA00022989"/>
    </source>
</evidence>
<evidence type="ECO:0000256" key="11">
    <source>
        <dbReference type="ARBA" id="ARBA00023136"/>
    </source>
</evidence>
<feature type="transmembrane region" description="Helical" evidence="12">
    <location>
        <begin position="6"/>
        <end position="36"/>
    </location>
</feature>
<evidence type="ECO:0000256" key="3">
    <source>
        <dbReference type="ARBA" id="ARBA00022448"/>
    </source>
</evidence>
<dbReference type="AlphaFoldDB" id="A0A930VE20"/>
<evidence type="ECO:0000256" key="12">
    <source>
        <dbReference type="SAM" id="Phobius"/>
    </source>
</evidence>
<comment type="subcellular location">
    <subcellularLocation>
        <location evidence="1">Cell membrane</location>
        <topology evidence="1">Multi-pass membrane protein</topology>
    </subcellularLocation>
</comment>
<sequence>MELTTIWFALIAVLWMGYFALEGFDFGVGMLLTVLAKDDTERRVLINTIGPVWDGNEVWLLVAGGATFAAFPEWYATLFSGFYLPLLLILVALIVRGLAFEYRAKRDDSAWRSRWDLALVIGSLVPSLLWGVAFANILRGVPIDADKEYVGGFFNLLNPYALLGGAMTLLLFLTHGAMFISLKTDGRIRHAARELAWKVGLAAAAVAVAFLFWTQLDTGTFGSAVAFVLAAGALVAGLLAVRAGREGWAFLGTFVTLAVGVAGLFLALFPDVMPTSLSGGLGLTTTNAAATDYTLKIMTIVAVVFTPVVLAYQGWTYWVFRKRISVHHIPQAADASSSSVS</sequence>
<keyword evidence="5" id="KW-0349">Heme</keyword>
<keyword evidence="9 12" id="KW-1133">Transmembrane helix</keyword>
<dbReference type="GO" id="GO:0016682">
    <property type="term" value="F:oxidoreductase activity, acting on diphenols and related substances as donors, oxygen as acceptor"/>
    <property type="evidence" value="ECO:0007669"/>
    <property type="project" value="TreeGrafter"/>
</dbReference>
<dbReference type="GO" id="GO:0019646">
    <property type="term" value="P:aerobic electron transport chain"/>
    <property type="evidence" value="ECO:0007669"/>
    <property type="project" value="TreeGrafter"/>
</dbReference>
<comment type="similarity">
    <text evidence="2">Belongs to the cytochrome ubiquinol oxidase subunit 2 family.</text>
</comment>
<dbReference type="GO" id="GO:0009055">
    <property type="term" value="F:electron transfer activity"/>
    <property type="evidence" value="ECO:0007669"/>
    <property type="project" value="TreeGrafter"/>
</dbReference>
<keyword evidence="10" id="KW-0408">Iron</keyword>
<evidence type="ECO:0000256" key="2">
    <source>
        <dbReference type="ARBA" id="ARBA00007543"/>
    </source>
</evidence>
<dbReference type="RefSeq" id="WP_194708964.1">
    <property type="nucleotide sequence ID" value="NZ_JADKPN010000018.1"/>
</dbReference>
<keyword evidence="8" id="KW-0249">Electron transport</keyword>
<feature type="transmembrane region" description="Helical" evidence="12">
    <location>
        <begin position="297"/>
        <end position="320"/>
    </location>
</feature>
<keyword evidence="4" id="KW-1003">Cell membrane</keyword>
<dbReference type="NCBIfam" id="TIGR00203">
    <property type="entry name" value="cydB"/>
    <property type="match status" value="1"/>
</dbReference>
<organism evidence="13 14">
    <name type="scientific">Nocardioides islandensis</name>
    <dbReference type="NCBI Taxonomy" id="433663"/>
    <lineage>
        <taxon>Bacteria</taxon>
        <taxon>Bacillati</taxon>
        <taxon>Actinomycetota</taxon>
        <taxon>Actinomycetes</taxon>
        <taxon>Propionibacteriales</taxon>
        <taxon>Nocardioidaceae</taxon>
        <taxon>Nocardioides</taxon>
    </lineage>
</organism>
<feature type="transmembrane region" description="Helical" evidence="12">
    <location>
        <begin position="82"/>
        <end position="103"/>
    </location>
</feature>
<evidence type="ECO:0000256" key="1">
    <source>
        <dbReference type="ARBA" id="ARBA00004651"/>
    </source>
</evidence>
<evidence type="ECO:0000256" key="10">
    <source>
        <dbReference type="ARBA" id="ARBA00023004"/>
    </source>
</evidence>
<dbReference type="PANTHER" id="PTHR43141:SF5">
    <property type="entry name" value="CYTOCHROME BD-I UBIQUINOL OXIDASE SUBUNIT 2"/>
    <property type="match status" value="1"/>
</dbReference>
<name>A0A930VE20_9ACTN</name>
<dbReference type="Pfam" id="PF02322">
    <property type="entry name" value="Cyt_bd_oxida_II"/>
    <property type="match status" value="1"/>
</dbReference>